<dbReference type="SUPFAM" id="SSF55298">
    <property type="entry name" value="YjgF-like"/>
    <property type="match status" value="2"/>
</dbReference>
<feature type="compositionally biased region" description="Polar residues" evidence="6">
    <location>
        <begin position="312"/>
        <end position="326"/>
    </location>
</feature>
<name>A0A9P4RBC2_9PLEO</name>
<gene>
    <name evidence="8" type="ORF">EJ04DRAFT_558888</name>
</gene>
<evidence type="ECO:0000313" key="9">
    <source>
        <dbReference type="Proteomes" id="UP000799444"/>
    </source>
</evidence>
<evidence type="ECO:0000256" key="5">
    <source>
        <dbReference type="ARBA" id="ARBA00048108"/>
    </source>
</evidence>
<dbReference type="CDD" id="cd01994">
    <property type="entry name" value="AANH_PF0828-like"/>
    <property type="match status" value="1"/>
</dbReference>
<dbReference type="GO" id="GO:0017183">
    <property type="term" value="P:protein histidyl modification to diphthamide"/>
    <property type="evidence" value="ECO:0007669"/>
    <property type="project" value="TreeGrafter"/>
</dbReference>
<reference evidence="8" key="1">
    <citation type="journal article" date="2020" name="Stud. Mycol.">
        <title>101 Dothideomycetes genomes: a test case for predicting lifestyles and emergence of pathogens.</title>
        <authorList>
            <person name="Haridas S."/>
            <person name="Albert R."/>
            <person name="Binder M."/>
            <person name="Bloem J."/>
            <person name="Labutti K."/>
            <person name="Salamov A."/>
            <person name="Andreopoulos B."/>
            <person name="Baker S."/>
            <person name="Barry K."/>
            <person name="Bills G."/>
            <person name="Bluhm B."/>
            <person name="Cannon C."/>
            <person name="Castanera R."/>
            <person name="Culley D."/>
            <person name="Daum C."/>
            <person name="Ezra D."/>
            <person name="Gonzalez J."/>
            <person name="Henrissat B."/>
            <person name="Kuo A."/>
            <person name="Liang C."/>
            <person name="Lipzen A."/>
            <person name="Lutzoni F."/>
            <person name="Magnuson J."/>
            <person name="Mondo S."/>
            <person name="Nolan M."/>
            <person name="Ohm R."/>
            <person name="Pangilinan J."/>
            <person name="Park H.-J."/>
            <person name="Ramirez L."/>
            <person name="Alfaro M."/>
            <person name="Sun H."/>
            <person name="Tritt A."/>
            <person name="Yoshinaga Y."/>
            <person name="Zwiers L.-H."/>
            <person name="Turgeon B."/>
            <person name="Goodwin S."/>
            <person name="Spatafora J."/>
            <person name="Crous P."/>
            <person name="Grigoriev I."/>
        </authorList>
    </citation>
    <scope>NUCLEOTIDE SEQUENCE</scope>
    <source>
        <strain evidence="8">CBS 125425</strain>
    </source>
</reference>
<keyword evidence="8" id="KW-0378">Hydrolase</keyword>
<dbReference type="OrthoDB" id="686384at2759"/>
<dbReference type="GO" id="GO:0017178">
    <property type="term" value="F:diphthine-ammonia ligase activity"/>
    <property type="evidence" value="ECO:0007669"/>
    <property type="project" value="UniProtKB-EC"/>
</dbReference>
<dbReference type="InterPro" id="IPR014729">
    <property type="entry name" value="Rossmann-like_a/b/a_fold"/>
</dbReference>
<dbReference type="Gene3D" id="3.30.1330.40">
    <property type="entry name" value="RutC-like"/>
    <property type="match status" value="2"/>
</dbReference>
<dbReference type="Pfam" id="PF01902">
    <property type="entry name" value="Diphthami_syn_2"/>
    <property type="match status" value="1"/>
</dbReference>
<dbReference type="SUPFAM" id="SSF52402">
    <property type="entry name" value="Adenine nucleotide alpha hydrolases-like"/>
    <property type="match status" value="1"/>
</dbReference>
<accession>A0A9P4RBC2</accession>
<protein>
    <recommendedName>
        <fullName evidence="2">Diphthine--ammonia ligase</fullName>
        <ecNumber evidence="1">6.3.1.14</ecNumber>
    </recommendedName>
    <alternativeName>
        <fullName evidence="3">Diphthamide synthase</fullName>
    </alternativeName>
    <alternativeName>
        <fullName evidence="4">Diphthamide synthetase</fullName>
    </alternativeName>
</protein>
<comment type="catalytic activity">
    <reaction evidence="5">
        <text>diphthine-[translation elongation factor 2] + NH4(+) + ATP = diphthamide-[translation elongation factor 2] + AMP + diphosphate + H(+)</text>
        <dbReference type="Rhea" id="RHEA:19753"/>
        <dbReference type="Rhea" id="RHEA-COMP:10172"/>
        <dbReference type="Rhea" id="RHEA-COMP:10174"/>
        <dbReference type="ChEBI" id="CHEBI:15378"/>
        <dbReference type="ChEBI" id="CHEBI:16692"/>
        <dbReference type="ChEBI" id="CHEBI:28938"/>
        <dbReference type="ChEBI" id="CHEBI:30616"/>
        <dbReference type="ChEBI" id="CHEBI:33019"/>
        <dbReference type="ChEBI" id="CHEBI:82696"/>
        <dbReference type="ChEBI" id="CHEBI:456215"/>
        <dbReference type="EC" id="6.3.1.14"/>
    </reaction>
</comment>
<dbReference type="EC" id="6.3.1.14" evidence="1"/>
<evidence type="ECO:0000313" key="8">
    <source>
        <dbReference type="EMBL" id="KAF2740351.1"/>
    </source>
</evidence>
<dbReference type="Gene3D" id="3.40.50.620">
    <property type="entry name" value="HUPs"/>
    <property type="match status" value="1"/>
</dbReference>
<feature type="region of interest" description="Disordered" evidence="6">
    <location>
        <begin position="307"/>
        <end position="335"/>
    </location>
</feature>
<evidence type="ECO:0000256" key="4">
    <source>
        <dbReference type="ARBA" id="ARBA00031552"/>
    </source>
</evidence>
<dbReference type="FunFam" id="3.40.50.620:FF:000145">
    <property type="entry name" value="ATP-binding domain containing protein"/>
    <property type="match status" value="1"/>
</dbReference>
<evidence type="ECO:0000259" key="7">
    <source>
        <dbReference type="Pfam" id="PF01902"/>
    </source>
</evidence>
<comment type="caution">
    <text evidence="8">The sequence shown here is derived from an EMBL/GenBank/DDBJ whole genome shotgun (WGS) entry which is preliminary data.</text>
</comment>
<dbReference type="AlphaFoldDB" id="A0A9P4RBC2"/>
<dbReference type="EMBL" id="ML996100">
    <property type="protein sequence ID" value="KAF2740351.1"/>
    <property type="molecule type" value="Genomic_DNA"/>
</dbReference>
<dbReference type="GO" id="GO:0016787">
    <property type="term" value="F:hydrolase activity"/>
    <property type="evidence" value="ECO:0007669"/>
    <property type="project" value="UniProtKB-KW"/>
</dbReference>
<dbReference type="CDD" id="cd06156">
    <property type="entry name" value="eu_AANH_C_2"/>
    <property type="match status" value="1"/>
</dbReference>
<evidence type="ECO:0000256" key="3">
    <source>
        <dbReference type="ARBA" id="ARBA00029814"/>
    </source>
</evidence>
<dbReference type="PANTHER" id="PTHR12196">
    <property type="entry name" value="DOMAIN OF UNKNOWN FUNCTION 71 DUF71 -CONTAINING PROTEIN"/>
    <property type="match status" value="1"/>
</dbReference>
<proteinExistence type="predicted"/>
<dbReference type="InterPro" id="IPR030662">
    <property type="entry name" value="DPH6/MJ0570"/>
</dbReference>
<feature type="domain" description="Diphthamide synthase" evidence="7">
    <location>
        <begin position="5"/>
        <end position="256"/>
    </location>
</feature>
<keyword evidence="9" id="KW-1185">Reference proteome</keyword>
<evidence type="ECO:0000256" key="6">
    <source>
        <dbReference type="SAM" id="MobiDB-lite"/>
    </source>
</evidence>
<dbReference type="InterPro" id="IPR002761">
    <property type="entry name" value="Diphthami_syn_dom"/>
</dbReference>
<dbReference type="NCBIfam" id="TIGR00290">
    <property type="entry name" value="MJ0570_dom"/>
    <property type="match status" value="1"/>
</dbReference>
<organism evidence="8 9">
    <name type="scientific">Polyplosphaeria fusca</name>
    <dbReference type="NCBI Taxonomy" id="682080"/>
    <lineage>
        <taxon>Eukaryota</taxon>
        <taxon>Fungi</taxon>
        <taxon>Dikarya</taxon>
        <taxon>Ascomycota</taxon>
        <taxon>Pezizomycotina</taxon>
        <taxon>Dothideomycetes</taxon>
        <taxon>Pleosporomycetidae</taxon>
        <taxon>Pleosporales</taxon>
        <taxon>Tetraplosphaeriaceae</taxon>
        <taxon>Polyplosphaeria</taxon>
    </lineage>
</organism>
<dbReference type="InterPro" id="IPR035959">
    <property type="entry name" value="RutC-like_sf"/>
</dbReference>
<dbReference type="Gene3D" id="3.90.1490.10">
    <property type="entry name" value="putative n-type atp pyrophosphatase, domain 2"/>
    <property type="match status" value="1"/>
</dbReference>
<sequence length="684" mass="75222">MAALKVIALISGGKDSLYSLLHCLANGHEIVALANIHPVVPEDGSAAKEDIDSYMFQTVGHTVVPLFEEALGLPLYRRQTQGIAQHTDEPFSGHPERRDEDGVDEIEDLFNLIKEVKAHHPEATAVSAGAILSGYQRNRVERVARKLDLVPLSYLWQYPFLPPYSHTSLLHDMAAVGQDSRIIKTAHGGLDESLLWKNVAAPATILRLCKAMSIYDIEEPGAVLGEGGDFETLAIDGPSIIWKKRIEVDSSETTVDSGGAAYWTAKHARCVDKSESETDGLQNLRIPDLWDVEFKAILEKLLALDSDEPDLSTPNEQTQDKSSITSPPTPRGQILEEPNEQVPEALPVHLHADYRPPILISSHPPTPFVSNIAFEEVPNHYTDLKALKNQLWNINGSDDVKHDHIVHTTLLLRNMSDFATINKAYEHVFLEPLPPSRVTIACGDAMPKGVQMLMSVVVVQHGRRSKRKSGLHVQGRSYWAPANIGPYSQAIRVPDDLVNDTYTVYVAGQIPLVPASMDLYTEEGFTGQAVLALQHLWRIGRNQGVQRWTAGIAYLSSCPSPSAQSRATLCTRAWHLIHNPPLPPSPSSSSSDLDPWDALNTTPTPSFKDTISRPVLPDPTTILQSNTFITTPPIFAAQVCTLPRAASIEWHALGLALPTASLVLEHRRLACGARVWMAADTRRS</sequence>
<evidence type="ECO:0000256" key="1">
    <source>
        <dbReference type="ARBA" id="ARBA00012089"/>
    </source>
</evidence>
<dbReference type="PANTHER" id="PTHR12196:SF2">
    <property type="entry name" value="DIPHTHINE--AMMONIA LIGASE"/>
    <property type="match status" value="1"/>
</dbReference>
<dbReference type="Proteomes" id="UP000799444">
    <property type="component" value="Unassembled WGS sequence"/>
</dbReference>
<evidence type="ECO:0000256" key="2">
    <source>
        <dbReference type="ARBA" id="ARBA00018426"/>
    </source>
</evidence>